<evidence type="ECO:0000256" key="4">
    <source>
        <dbReference type="ARBA" id="ARBA00023134"/>
    </source>
</evidence>
<reference evidence="5" key="1">
    <citation type="submission" date="2021-01" db="EMBL/GenBank/DDBJ databases">
        <title>Adiantum capillus-veneris genome.</title>
        <authorList>
            <person name="Fang Y."/>
            <person name="Liao Q."/>
        </authorList>
    </citation>
    <scope>NUCLEOTIDE SEQUENCE</scope>
    <source>
        <strain evidence="5">H3</strain>
        <tissue evidence="5">Leaf</tissue>
    </source>
</reference>
<keyword evidence="3" id="KW-0547">Nucleotide-binding</keyword>
<evidence type="ECO:0000256" key="2">
    <source>
        <dbReference type="ARBA" id="ARBA00022701"/>
    </source>
</evidence>
<protein>
    <submittedName>
        <fullName evidence="5">Uncharacterized protein</fullName>
    </submittedName>
</protein>
<comment type="caution">
    <text evidence="5">The sequence shown here is derived from an EMBL/GenBank/DDBJ whole genome shotgun (WGS) entry which is preliminary data.</text>
</comment>
<evidence type="ECO:0000313" key="5">
    <source>
        <dbReference type="EMBL" id="KAI5081849.1"/>
    </source>
</evidence>
<evidence type="ECO:0000256" key="3">
    <source>
        <dbReference type="ARBA" id="ARBA00022741"/>
    </source>
</evidence>
<dbReference type="InterPro" id="IPR036525">
    <property type="entry name" value="Tubulin/FtsZ_GTPase_sf"/>
</dbReference>
<gene>
    <name evidence="5" type="ORF">GOP47_0001592</name>
</gene>
<dbReference type="Proteomes" id="UP000886520">
    <property type="component" value="Chromosome 2"/>
</dbReference>
<dbReference type="GO" id="GO:0005525">
    <property type="term" value="F:GTP binding"/>
    <property type="evidence" value="ECO:0007669"/>
    <property type="project" value="UniProtKB-KW"/>
</dbReference>
<keyword evidence="6" id="KW-1185">Reference proteome</keyword>
<organism evidence="5 6">
    <name type="scientific">Adiantum capillus-veneris</name>
    <name type="common">Maidenhair fern</name>
    <dbReference type="NCBI Taxonomy" id="13818"/>
    <lineage>
        <taxon>Eukaryota</taxon>
        <taxon>Viridiplantae</taxon>
        <taxon>Streptophyta</taxon>
        <taxon>Embryophyta</taxon>
        <taxon>Tracheophyta</taxon>
        <taxon>Polypodiopsida</taxon>
        <taxon>Polypodiidae</taxon>
        <taxon>Polypodiales</taxon>
        <taxon>Pteridineae</taxon>
        <taxon>Pteridaceae</taxon>
        <taxon>Vittarioideae</taxon>
        <taxon>Adiantum</taxon>
    </lineage>
</organism>
<keyword evidence="2" id="KW-0493">Microtubule</keyword>
<sequence length="271" mass="29530">MWAMEEGNAGSESHRMTSATAYNPISGTFHALESIVADIGAGYLNGRFKSIDDGEDNARSNGGAGELECMSNNGSYFGESEDQTYMNGKEKQAGGKSGSRPALYVTDPLLAHIPFNRAARREIGGGVSLAKTREILHVQGGQCGNQIGAKFWEVVCTEQGIDPTGSYSGDADVQLERVNVYYEASCGRYVPWPCSWIWSQGWLQSRYTKGAELVDSVLDVVCKEAENYDCLQGGQYGNQIGTKFWEVVCTEHGIDPMGSYIGDIDVQLERD</sequence>
<dbReference type="PANTHER" id="PTHR36527">
    <property type="entry name" value="OS01G0282866 PROTEIN"/>
    <property type="match status" value="1"/>
</dbReference>
<dbReference type="GO" id="GO:0005874">
    <property type="term" value="C:microtubule"/>
    <property type="evidence" value="ECO:0007669"/>
    <property type="project" value="UniProtKB-KW"/>
</dbReference>
<accession>A0A9D4ZNE5</accession>
<dbReference type="Gene3D" id="3.40.50.1440">
    <property type="entry name" value="Tubulin/FtsZ, GTPase domain"/>
    <property type="match status" value="2"/>
</dbReference>
<name>A0A9D4ZNE5_ADICA</name>
<comment type="similarity">
    <text evidence="1">Belongs to the tubulin family.</text>
</comment>
<dbReference type="SUPFAM" id="SSF52490">
    <property type="entry name" value="Tubulin nucleotide-binding domain-like"/>
    <property type="match status" value="2"/>
</dbReference>
<evidence type="ECO:0000256" key="1">
    <source>
        <dbReference type="ARBA" id="ARBA00009636"/>
    </source>
</evidence>
<dbReference type="InterPro" id="IPR000217">
    <property type="entry name" value="Tubulin"/>
</dbReference>
<evidence type="ECO:0000313" key="6">
    <source>
        <dbReference type="Proteomes" id="UP000886520"/>
    </source>
</evidence>
<keyword evidence="4" id="KW-0342">GTP-binding</keyword>
<dbReference type="OrthoDB" id="515654at2759"/>
<proteinExistence type="inferred from homology"/>
<dbReference type="PRINTS" id="PR01161">
    <property type="entry name" value="TUBULIN"/>
</dbReference>
<dbReference type="EMBL" id="JABFUD020000003">
    <property type="protein sequence ID" value="KAI5081849.1"/>
    <property type="molecule type" value="Genomic_DNA"/>
</dbReference>
<dbReference type="PANTHER" id="PTHR36527:SF3">
    <property type="entry name" value="OS01G0282866 PROTEIN"/>
    <property type="match status" value="1"/>
</dbReference>
<dbReference type="AlphaFoldDB" id="A0A9D4ZNE5"/>
<dbReference type="GO" id="GO:0007017">
    <property type="term" value="P:microtubule-based process"/>
    <property type="evidence" value="ECO:0007669"/>
    <property type="project" value="InterPro"/>
</dbReference>